<gene>
    <name evidence="8" type="ORF">ACFQ5G_33015</name>
</gene>
<protein>
    <recommendedName>
        <fullName evidence="6">Probable sugar-binding periplasmic protein</fullName>
    </recommendedName>
</protein>
<evidence type="ECO:0000256" key="1">
    <source>
        <dbReference type="ARBA" id="ARBA00004196"/>
    </source>
</evidence>
<feature type="chain" id="PRO_5047187217" description="Probable sugar-binding periplasmic protein" evidence="7">
    <location>
        <begin position="23"/>
        <end position="425"/>
    </location>
</feature>
<comment type="subcellular location">
    <subcellularLocation>
        <location evidence="1">Cell envelope</location>
    </subcellularLocation>
</comment>
<keyword evidence="4 7" id="KW-0732">Signal</keyword>
<dbReference type="SUPFAM" id="SSF53850">
    <property type="entry name" value="Periplasmic binding protein-like II"/>
    <property type="match status" value="1"/>
</dbReference>
<reference evidence="9" key="1">
    <citation type="journal article" date="2019" name="Int. J. Syst. Evol. Microbiol.">
        <title>The Global Catalogue of Microorganisms (GCM) 10K type strain sequencing project: providing services to taxonomists for standard genome sequencing and annotation.</title>
        <authorList>
            <consortium name="The Broad Institute Genomics Platform"/>
            <consortium name="The Broad Institute Genome Sequencing Center for Infectious Disease"/>
            <person name="Wu L."/>
            <person name="Ma J."/>
        </authorList>
    </citation>
    <scope>NUCLEOTIDE SEQUENCE [LARGE SCALE GENOMIC DNA]</scope>
    <source>
        <strain evidence="9">CCM 7526</strain>
    </source>
</reference>
<dbReference type="RefSeq" id="WP_317790871.1">
    <property type="nucleotide sequence ID" value="NZ_AP028461.1"/>
</dbReference>
<dbReference type="PROSITE" id="PS51257">
    <property type="entry name" value="PROKAR_LIPOPROTEIN"/>
    <property type="match status" value="1"/>
</dbReference>
<evidence type="ECO:0000256" key="3">
    <source>
        <dbReference type="ARBA" id="ARBA00022448"/>
    </source>
</evidence>
<dbReference type="Pfam" id="PF01547">
    <property type="entry name" value="SBP_bac_1"/>
    <property type="match status" value="1"/>
</dbReference>
<keyword evidence="3" id="KW-0813">Transport</keyword>
<accession>A0ABW4AJQ9</accession>
<dbReference type="Proteomes" id="UP001597183">
    <property type="component" value="Unassembled WGS sequence"/>
</dbReference>
<dbReference type="Gene3D" id="3.40.190.10">
    <property type="entry name" value="Periplasmic binding protein-like II"/>
    <property type="match status" value="2"/>
</dbReference>
<keyword evidence="9" id="KW-1185">Reference proteome</keyword>
<evidence type="ECO:0000256" key="4">
    <source>
        <dbReference type="ARBA" id="ARBA00022729"/>
    </source>
</evidence>
<dbReference type="PANTHER" id="PTHR43649:SF28">
    <property type="entry name" value="BINDING PROTEIN COMPONENT OF ABC SUGAR TRANSPORTER-RELATED"/>
    <property type="match status" value="1"/>
</dbReference>
<evidence type="ECO:0000313" key="8">
    <source>
        <dbReference type="EMBL" id="MFD1370182.1"/>
    </source>
</evidence>
<dbReference type="EMBL" id="JBHTMK010000043">
    <property type="protein sequence ID" value="MFD1370182.1"/>
    <property type="molecule type" value="Genomic_DNA"/>
</dbReference>
<evidence type="ECO:0000256" key="7">
    <source>
        <dbReference type="SAM" id="SignalP"/>
    </source>
</evidence>
<comment type="caution">
    <text evidence="8">The sequence shown here is derived from an EMBL/GenBank/DDBJ whole genome shotgun (WGS) entry which is preliminary data.</text>
</comment>
<comment type="similarity">
    <text evidence="2">Belongs to the bacterial solute-binding protein 1 family.</text>
</comment>
<dbReference type="PANTHER" id="PTHR43649">
    <property type="entry name" value="ARABINOSE-BINDING PROTEIN-RELATED"/>
    <property type="match status" value="1"/>
</dbReference>
<dbReference type="InterPro" id="IPR006059">
    <property type="entry name" value="SBP"/>
</dbReference>
<sequence length="425" mass="44622">MRSTRRALAAVVGAAALLVASACGTGEDDDSTASQVEVFTWWAEGGEKAGLDALVSRFTTACPGREFTSGAVPGGAGVNAKQVLNARLQQNDPPDVFQVHAGAELLDHIDAGQIKDLTTDFSSWGLTGALPEGLVETITVNGRLWSVPVGVHRANVVWTNDQVLAESGILTAPKTLDDFIANLGRLRRDGVESPLALGRDWTQLMLLESVLISDLGPKRFTGLFTGATKWEGKAVRAAIDDYATILDFSNADRDSLDWPEAERLLIDGKAGYQLMGDWLAADLAANNFSGYDSFTFPGNGKAFQWLADSFALTTGAPNPEGGACWLQTVASPEGQQAFSVEKGSIPARTDAPTTGFSDYQRKAADDWKSGVAVPSCAHGSACSQPWQNAANAALGAFSAAGGAAIDKASLQSALAAAAKQFIRQA</sequence>
<proteinExistence type="inferred from homology"/>
<dbReference type="InterPro" id="IPR050490">
    <property type="entry name" value="Bact_solute-bd_prot1"/>
</dbReference>
<evidence type="ECO:0000256" key="5">
    <source>
        <dbReference type="ARBA" id="ARBA00049629"/>
    </source>
</evidence>
<evidence type="ECO:0000313" key="9">
    <source>
        <dbReference type="Proteomes" id="UP001597183"/>
    </source>
</evidence>
<feature type="signal peptide" evidence="7">
    <location>
        <begin position="1"/>
        <end position="22"/>
    </location>
</feature>
<organism evidence="8 9">
    <name type="scientific">Actinoplanes sichuanensis</name>
    <dbReference type="NCBI Taxonomy" id="512349"/>
    <lineage>
        <taxon>Bacteria</taxon>
        <taxon>Bacillati</taxon>
        <taxon>Actinomycetota</taxon>
        <taxon>Actinomycetes</taxon>
        <taxon>Micromonosporales</taxon>
        <taxon>Micromonosporaceae</taxon>
        <taxon>Actinoplanes</taxon>
    </lineage>
</organism>
<evidence type="ECO:0000256" key="2">
    <source>
        <dbReference type="ARBA" id="ARBA00008520"/>
    </source>
</evidence>
<name>A0ABW4AJQ9_9ACTN</name>
<evidence type="ECO:0000256" key="6">
    <source>
        <dbReference type="ARBA" id="ARBA00049753"/>
    </source>
</evidence>
<comment type="function">
    <text evidence="5">Part of a binding-protein-dependent transport system for a sugar.</text>
</comment>